<evidence type="ECO:0000256" key="1">
    <source>
        <dbReference type="SAM" id="MobiDB-lite"/>
    </source>
</evidence>
<evidence type="ECO:0000313" key="4">
    <source>
        <dbReference type="Proteomes" id="UP000588112"/>
    </source>
</evidence>
<dbReference type="Pfam" id="PF00198">
    <property type="entry name" value="2-oxoacid_dh"/>
    <property type="match status" value="1"/>
</dbReference>
<evidence type="ECO:0000259" key="2">
    <source>
        <dbReference type="Pfam" id="PF00198"/>
    </source>
</evidence>
<keyword evidence="3" id="KW-0808">Transferase</keyword>
<dbReference type="InterPro" id="IPR023213">
    <property type="entry name" value="CAT-like_dom_sf"/>
</dbReference>
<keyword evidence="4" id="KW-1185">Reference proteome</keyword>
<evidence type="ECO:0000313" key="3">
    <source>
        <dbReference type="EMBL" id="MBB5626093.1"/>
    </source>
</evidence>
<dbReference type="AlphaFoldDB" id="A0A7W9DP75"/>
<dbReference type="SUPFAM" id="SSF52777">
    <property type="entry name" value="CoA-dependent acyltransferases"/>
    <property type="match status" value="1"/>
</dbReference>
<dbReference type="RefSeq" id="WP_184609802.1">
    <property type="nucleotide sequence ID" value="NZ_BOOS01000038.1"/>
</dbReference>
<comment type="caution">
    <text evidence="3">The sequence shown here is derived from an EMBL/GenBank/DDBJ whole genome shotgun (WGS) entry which is preliminary data.</text>
</comment>
<dbReference type="Gene3D" id="3.30.559.10">
    <property type="entry name" value="Chloramphenicol acetyltransferase-like domain"/>
    <property type="match status" value="1"/>
</dbReference>
<dbReference type="GO" id="GO:0045254">
    <property type="term" value="C:pyruvate dehydrogenase complex"/>
    <property type="evidence" value="ECO:0007669"/>
    <property type="project" value="InterPro"/>
</dbReference>
<accession>A0A7W9DP75</accession>
<dbReference type="PANTHER" id="PTHR23151:SF90">
    <property type="entry name" value="DIHYDROLIPOYLLYSINE-RESIDUE ACETYLTRANSFERASE COMPONENT OF PYRUVATE DEHYDROGENASE COMPLEX, MITOCHONDRIAL-RELATED"/>
    <property type="match status" value="1"/>
</dbReference>
<keyword evidence="3" id="KW-0012">Acyltransferase</keyword>
<dbReference type="GO" id="GO:0016746">
    <property type="term" value="F:acyltransferase activity"/>
    <property type="evidence" value="ECO:0007669"/>
    <property type="project" value="UniProtKB-KW"/>
</dbReference>
<dbReference type="Proteomes" id="UP000588112">
    <property type="component" value="Unassembled WGS sequence"/>
</dbReference>
<organism evidence="3 4">
    <name type="scientific">Sphaerisporangium krabiense</name>
    <dbReference type="NCBI Taxonomy" id="763782"/>
    <lineage>
        <taxon>Bacteria</taxon>
        <taxon>Bacillati</taxon>
        <taxon>Actinomycetota</taxon>
        <taxon>Actinomycetes</taxon>
        <taxon>Streptosporangiales</taxon>
        <taxon>Streptosporangiaceae</taxon>
        <taxon>Sphaerisporangium</taxon>
    </lineage>
</organism>
<sequence>MTGQETRRAEQTAEVRRPLSRMRAAVVRTVEASARVPQFSVDVEIDTGALAALRASGTALSYSDALVAASARALREFPVVNARFDGDAIVENPEVNVAFVVGLDDGLITPVIQGADTKGLPELAAERVRLTEAARKGTLRPAELFTATFTISNLGPFGVTRFQAMVLPPQAAILAVGSARGSRLTLTLSCDHRVVDGVPAARFLTHVGELLERPEWLTSSPRPKGEGSQPSQVGVPASPATAPGRTRNV</sequence>
<feature type="region of interest" description="Disordered" evidence="1">
    <location>
        <begin position="215"/>
        <end position="249"/>
    </location>
</feature>
<dbReference type="EMBL" id="JACHBR010000001">
    <property type="protein sequence ID" value="MBB5626093.1"/>
    <property type="molecule type" value="Genomic_DNA"/>
</dbReference>
<keyword evidence="3" id="KW-0670">Pyruvate</keyword>
<feature type="domain" description="2-oxoacid dehydrogenase acyltransferase catalytic" evidence="2">
    <location>
        <begin position="13"/>
        <end position="216"/>
    </location>
</feature>
<gene>
    <name evidence="3" type="ORF">BJ981_001792</name>
</gene>
<dbReference type="PANTHER" id="PTHR23151">
    <property type="entry name" value="DIHYDROLIPOAMIDE ACETYL/SUCCINYL-TRANSFERASE-RELATED"/>
    <property type="match status" value="1"/>
</dbReference>
<dbReference type="InterPro" id="IPR001078">
    <property type="entry name" value="2-oxoacid_DH_actylTfrase"/>
</dbReference>
<reference evidence="3 4" key="1">
    <citation type="submission" date="2020-08" db="EMBL/GenBank/DDBJ databases">
        <title>Sequencing the genomes of 1000 actinobacteria strains.</title>
        <authorList>
            <person name="Klenk H.-P."/>
        </authorList>
    </citation>
    <scope>NUCLEOTIDE SEQUENCE [LARGE SCALE GENOMIC DNA]</scope>
    <source>
        <strain evidence="3 4">DSM 45790</strain>
    </source>
</reference>
<protein>
    <submittedName>
        <fullName evidence="3">Pyruvate/2-oxoglutarate dehydrogenase complex dihydrolipoamide acyltransferase (E2) component</fullName>
    </submittedName>
</protein>
<dbReference type="InterPro" id="IPR045257">
    <property type="entry name" value="E2/Pdx1"/>
</dbReference>
<proteinExistence type="predicted"/>
<name>A0A7W9DP75_9ACTN</name>
<dbReference type="GO" id="GO:0006086">
    <property type="term" value="P:pyruvate decarboxylation to acetyl-CoA"/>
    <property type="evidence" value="ECO:0007669"/>
    <property type="project" value="InterPro"/>
</dbReference>